<dbReference type="Proteomes" id="UP001169862">
    <property type="component" value="Unassembled WGS sequence"/>
</dbReference>
<keyword evidence="7 9" id="KW-0413">Isomerase</keyword>
<dbReference type="PANTHER" id="PTHR47861:SF3">
    <property type="entry name" value="FKBP-TYPE PEPTIDYL-PROLYL CIS-TRANS ISOMERASE SLYD"/>
    <property type="match status" value="1"/>
</dbReference>
<evidence type="ECO:0000256" key="3">
    <source>
        <dbReference type="ARBA" id="ARBA00006577"/>
    </source>
</evidence>
<evidence type="ECO:0000313" key="11">
    <source>
        <dbReference type="EMBL" id="MDO6452287.1"/>
    </source>
</evidence>
<evidence type="ECO:0000256" key="2">
    <source>
        <dbReference type="ARBA" id="ARBA00004496"/>
    </source>
</evidence>
<name>A0AAW7XGS8_9GAMM</name>
<evidence type="ECO:0000256" key="8">
    <source>
        <dbReference type="ARBA" id="ARBA00037071"/>
    </source>
</evidence>
<evidence type="ECO:0000256" key="5">
    <source>
        <dbReference type="ARBA" id="ARBA00023110"/>
    </source>
</evidence>
<keyword evidence="6" id="KW-0143">Chaperone</keyword>
<comment type="function">
    <text evidence="8">Also involved in hydrogenase metallocenter assembly, probably by participating in the nickel insertion step. This function in hydrogenase biosynthesis requires chaperone activity and the presence of the metal-binding domain, but not PPIase activity.</text>
</comment>
<proteinExistence type="inferred from homology"/>
<dbReference type="EC" id="5.2.1.8" evidence="9"/>
<evidence type="ECO:0000256" key="9">
    <source>
        <dbReference type="PROSITE-ProRule" id="PRU00277"/>
    </source>
</evidence>
<comment type="catalytic activity">
    <reaction evidence="1 9">
        <text>[protein]-peptidylproline (omega=180) = [protein]-peptidylproline (omega=0)</text>
        <dbReference type="Rhea" id="RHEA:16237"/>
        <dbReference type="Rhea" id="RHEA-COMP:10747"/>
        <dbReference type="Rhea" id="RHEA-COMP:10748"/>
        <dbReference type="ChEBI" id="CHEBI:83833"/>
        <dbReference type="ChEBI" id="CHEBI:83834"/>
        <dbReference type="EC" id="5.2.1.8"/>
    </reaction>
</comment>
<evidence type="ECO:0000313" key="12">
    <source>
        <dbReference type="Proteomes" id="UP001169862"/>
    </source>
</evidence>
<evidence type="ECO:0000256" key="6">
    <source>
        <dbReference type="ARBA" id="ARBA00023186"/>
    </source>
</evidence>
<dbReference type="GO" id="GO:0042026">
    <property type="term" value="P:protein refolding"/>
    <property type="evidence" value="ECO:0007669"/>
    <property type="project" value="UniProtKB-ARBA"/>
</dbReference>
<protein>
    <recommendedName>
        <fullName evidence="9">peptidylprolyl isomerase</fullName>
        <ecNumber evidence="9">5.2.1.8</ecNumber>
    </recommendedName>
</protein>
<comment type="subcellular location">
    <subcellularLocation>
        <location evidence="2">Cytoplasm</location>
    </subcellularLocation>
</comment>
<dbReference type="EMBL" id="JAUOPG010000001">
    <property type="protein sequence ID" value="MDO6452287.1"/>
    <property type="molecule type" value="Genomic_DNA"/>
</dbReference>
<organism evidence="11 12">
    <name type="scientific">Neptunomonas phycophila</name>
    <dbReference type="NCBI Taxonomy" id="1572645"/>
    <lineage>
        <taxon>Bacteria</taxon>
        <taxon>Pseudomonadati</taxon>
        <taxon>Pseudomonadota</taxon>
        <taxon>Gammaproteobacteria</taxon>
        <taxon>Oceanospirillales</taxon>
        <taxon>Oceanospirillaceae</taxon>
        <taxon>Neptunomonas</taxon>
    </lineage>
</organism>
<dbReference type="InterPro" id="IPR001179">
    <property type="entry name" value="PPIase_FKBP_dom"/>
</dbReference>
<dbReference type="InterPro" id="IPR048261">
    <property type="entry name" value="SlpA/SlyD-like_ins_sf"/>
</dbReference>
<dbReference type="SUPFAM" id="SSF54534">
    <property type="entry name" value="FKBP-like"/>
    <property type="match status" value="1"/>
</dbReference>
<dbReference type="RefSeq" id="WP_277253136.1">
    <property type="nucleotide sequence ID" value="NZ_CAXHZV010000001.1"/>
</dbReference>
<evidence type="ECO:0000259" key="10">
    <source>
        <dbReference type="PROSITE" id="PS50059"/>
    </source>
</evidence>
<evidence type="ECO:0000256" key="4">
    <source>
        <dbReference type="ARBA" id="ARBA00022490"/>
    </source>
</evidence>
<comment type="similarity">
    <text evidence="3">Belongs to the FKBP-type PPIase family.</text>
</comment>
<keyword evidence="4" id="KW-0963">Cytoplasm</keyword>
<comment type="caution">
    <text evidence="11">The sequence shown here is derived from an EMBL/GenBank/DDBJ whole genome shotgun (WGS) entry which is preliminary data.</text>
</comment>
<dbReference type="GO" id="GO:0005737">
    <property type="term" value="C:cytoplasm"/>
    <property type="evidence" value="ECO:0007669"/>
    <property type="project" value="UniProtKB-SubCell"/>
</dbReference>
<dbReference type="GO" id="GO:0003755">
    <property type="term" value="F:peptidyl-prolyl cis-trans isomerase activity"/>
    <property type="evidence" value="ECO:0007669"/>
    <property type="project" value="UniProtKB-KW"/>
</dbReference>
<dbReference type="Gene3D" id="2.40.10.330">
    <property type="match status" value="1"/>
</dbReference>
<gene>
    <name evidence="11" type="ORF">Q4490_01805</name>
</gene>
<dbReference type="PROSITE" id="PS50059">
    <property type="entry name" value="FKBP_PPIASE"/>
    <property type="match status" value="1"/>
</dbReference>
<dbReference type="Gene3D" id="3.10.50.40">
    <property type="match status" value="1"/>
</dbReference>
<reference evidence="11" key="1">
    <citation type="submission" date="2023-07" db="EMBL/GenBank/DDBJ databases">
        <title>Genome content predicts the carbon catabolic preferences of heterotrophic bacteria.</title>
        <authorList>
            <person name="Gralka M."/>
        </authorList>
    </citation>
    <scope>NUCLEOTIDE SEQUENCE</scope>
    <source>
        <strain evidence="11">I2M16</strain>
    </source>
</reference>
<feature type="domain" description="PPIase FKBP-type" evidence="10">
    <location>
        <begin position="4"/>
        <end position="80"/>
    </location>
</feature>
<evidence type="ECO:0000256" key="1">
    <source>
        <dbReference type="ARBA" id="ARBA00000971"/>
    </source>
</evidence>
<accession>A0AAW7XGS8</accession>
<dbReference type="AlphaFoldDB" id="A0AAW7XGS8"/>
<dbReference type="PANTHER" id="PTHR47861">
    <property type="entry name" value="FKBP-TYPE PEPTIDYL-PROLYL CIS-TRANS ISOMERASE SLYD"/>
    <property type="match status" value="1"/>
</dbReference>
<sequence>MLVAKNTVVRFSYQLKDQAGELLEATDEGKPVAYLHGHNGLMPALEAEFEGKAAGDSFSATLAPADAFGERDDSAVHRVPAKHLQGAEPGQKQWKPGMVALLETEEGKRQVTVVKVGKFMVTVDVNHPLSGKTVTFEIGIEDVREATAEEIQHGHAHGEGGHHH</sequence>
<dbReference type="InterPro" id="IPR046357">
    <property type="entry name" value="PPIase_dom_sf"/>
</dbReference>
<evidence type="ECO:0000256" key="7">
    <source>
        <dbReference type="ARBA" id="ARBA00023235"/>
    </source>
</evidence>
<keyword evidence="5 9" id="KW-0697">Rotamase</keyword>